<keyword evidence="9 16" id="KW-0547">Nucleotide-binding</keyword>
<dbReference type="NCBIfam" id="TIGR00671">
    <property type="entry name" value="baf"/>
    <property type="match status" value="1"/>
</dbReference>
<dbReference type="Gene3D" id="3.30.420.40">
    <property type="match status" value="2"/>
</dbReference>
<keyword evidence="8 16" id="KW-0808">Transferase</keyword>
<dbReference type="GO" id="GO:0046872">
    <property type="term" value="F:metal ion binding"/>
    <property type="evidence" value="ECO:0007669"/>
    <property type="project" value="UniProtKB-KW"/>
</dbReference>
<proteinExistence type="inferred from homology"/>
<dbReference type="RefSeq" id="WP_094324872.1">
    <property type="nucleotide sequence ID" value="NZ_CP022347.1"/>
</dbReference>
<evidence type="ECO:0000256" key="11">
    <source>
        <dbReference type="ARBA" id="ARBA00022840"/>
    </source>
</evidence>
<feature type="binding site" evidence="16">
    <location>
        <position position="89"/>
    </location>
    <ligand>
        <name>K(+)</name>
        <dbReference type="ChEBI" id="CHEBI:29103"/>
    </ligand>
</feature>
<comment type="pathway">
    <text evidence="4 16">Cofactor biosynthesis; coenzyme A biosynthesis; CoA from (R)-pantothenate: step 1/5.</text>
</comment>
<evidence type="ECO:0000256" key="1">
    <source>
        <dbReference type="ARBA" id="ARBA00001206"/>
    </source>
</evidence>
<evidence type="ECO:0000256" key="12">
    <source>
        <dbReference type="ARBA" id="ARBA00022958"/>
    </source>
</evidence>
<dbReference type="GO" id="GO:0005524">
    <property type="term" value="F:ATP binding"/>
    <property type="evidence" value="ECO:0007669"/>
    <property type="project" value="UniProtKB-UniRule"/>
</dbReference>
<dbReference type="PANTHER" id="PTHR34265">
    <property type="entry name" value="TYPE III PANTOTHENATE KINASE"/>
    <property type="match status" value="1"/>
</dbReference>
<dbReference type="EMBL" id="CP022347">
    <property type="protein sequence ID" value="ASQ30086.1"/>
    <property type="molecule type" value="Genomic_DNA"/>
</dbReference>
<evidence type="ECO:0000256" key="7">
    <source>
        <dbReference type="ARBA" id="ARBA00022490"/>
    </source>
</evidence>
<keyword evidence="11 16" id="KW-0067">ATP-binding</keyword>
<comment type="subunit">
    <text evidence="5 16">Homodimer.</text>
</comment>
<evidence type="ECO:0000256" key="9">
    <source>
        <dbReference type="ARBA" id="ARBA00022741"/>
    </source>
</evidence>
<feature type="binding site" evidence="16">
    <location>
        <begin position="5"/>
        <end position="12"/>
    </location>
    <ligand>
        <name>ATP</name>
        <dbReference type="ChEBI" id="CHEBI:30616"/>
    </ligand>
</feature>
<dbReference type="Proteomes" id="UP000201169">
    <property type="component" value="Chromosome"/>
</dbReference>
<feature type="active site" description="Proton acceptor" evidence="16">
    <location>
        <position position="74"/>
    </location>
</feature>
<comment type="cofactor">
    <cofactor evidence="16">
        <name>NH4(+)</name>
        <dbReference type="ChEBI" id="CHEBI:28938"/>
    </cofactor>
    <cofactor evidence="16">
        <name>K(+)</name>
        <dbReference type="ChEBI" id="CHEBI:29103"/>
    </cofactor>
    <text evidence="16">A monovalent cation. Ammonium or potassium.</text>
</comment>
<accession>A0A222MWS4</accession>
<dbReference type="UniPathway" id="UPA00241">
    <property type="reaction ID" value="UER00352"/>
</dbReference>
<dbReference type="PANTHER" id="PTHR34265:SF1">
    <property type="entry name" value="TYPE III PANTOTHENATE KINASE"/>
    <property type="match status" value="1"/>
</dbReference>
<keyword evidence="16" id="KW-0479">Metal-binding</keyword>
<dbReference type="HAMAP" id="MF_01274">
    <property type="entry name" value="Pantothen_kinase_3"/>
    <property type="match status" value="1"/>
</dbReference>
<evidence type="ECO:0000313" key="18">
    <source>
        <dbReference type="Proteomes" id="UP000201169"/>
    </source>
</evidence>
<evidence type="ECO:0000256" key="15">
    <source>
        <dbReference type="ARBA" id="ARBA00040883"/>
    </source>
</evidence>
<keyword evidence="10 16" id="KW-0418">Kinase</keyword>
<dbReference type="InterPro" id="IPR004619">
    <property type="entry name" value="Type_III_PanK"/>
</dbReference>
<dbReference type="Pfam" id="PF03309">
    <property type="entry name" value="Pan_kinase"/>
    <property type="match status" value="1"/>
</dbReference>
<dbReference type="NCBIfam" id="NF009872">
    <property type="entry name" value="PRK13333.1"/>
    <property type="match status" value="1"/>
</dbReference>
<dbReference type="CDD" id="cd24015">
    <property type="entry name" value="ASKHA_NBD_PanK-III"/>
    <property type="match status" value="1"/>
</dbReference>
<dbReference type="KEGG" id="cavi:CAV_0419"/>
<keyword evidence="7 16" id="KW-0963">Cytoplasm</keyword>
<comment type="function">
    <text evidence="16">Catalyzes the phosphorylation of pantothenate (Pan), the first step in CoA biosynthesis.</text>
</comment>
<evidence type="ECO:0000256" key="6">
    <source>
        <dbReference type="ARBA" id="ARBA00012102"/>
    </source>
</evidence>
<protein>
    <recommendedName>
        <fullName evidence="15 16">Type III pantothenate kinase</fullName>
        <ecNumber evidence="6 16">2.7.1.33</ecNumber>
    </recommendedName>
    <alternativeName>
        <fullName evidence="16">PanK-III</fullName>
    </alternativeName>
    <alternativeName>
        <fullName evidence="16">Pantothenic acid kinase</fullName>
    </alternativeName>
</protein>
<evidence type="ECO:0000256" key="3">
    <source>
        <dbReference type="ARBA" id="ARBA00004496"/>
    </source>
</evidence>
<feature type="binding site" evidence="16">
    <location>
        <position position="144"/>
    </location>
    <ligand>
        <name>substrate</name>
    </ligand>
</feature>
<dbReference type="GO" id="GO:0005737">
    <property type="term" value="C:cytoplasm"/>
    <property type="evidence" value="ECO:0007669"/>
    <property type="project" value="UniProtKB-SubCell"/>
</dbReference>
<feature type="binding site" evidence="16">
    <location>
        <begin position="72"/>
        <end position="75"/>
    </location>
    <ligand>
        <name>substrate</name>
    </ligand>
</feature>
<evidence type="ECO:0000256" key="16">
    <source>
        <dbReference type="HAMAP-Rule" id="MF_01274"/>
    </source>
</evidence>
<dbReference type="GO" id="GO:0015937">
    <property type="term" value="P:coenzyme A biosynthetic process"/>
    <property type="evidence" value="ECO:0007669"/>
    <property type="project" value="UniProtKB-UniRule"/>
</dbReference>
<dbReference type="InterPro" id="IPR043129">
    <property type="entry name" value="ATPase_NBD"/>
</dbReference>
<organism evidence="17 18">
    <name type="scientific">Campylobacter avium LMG 24591</name>
    <dbReference type="NCBI Taxonomy" id="522484"/>
    <lineage>
        <taxon>Bacteria</taxon>
        <taxon>Pseudomonadati</taxon>
        <taxon>Campylobacterota</taxon>
        <taxon>Epsilonproteobacteria</taxon>
        <taxon>Campylobacterales</taxon>
        <taxon>Campylobacteraceae</taxon>
        <taxon>Campylobacter</taxon>
    </lineage>
</organism>
<keyword evidence="18" id="KW-1185">Reference proteome</keyword>
<feature type="binding site" evidence="16">
    <location>
        <position position="68"/>
    </location>
    <ligand>
        <name>substrate</name>
    </ligand>
</feature>
<evidence type="ECO:0000256" key="14">
    <source>
        <dbReference type="ARBA" id="ARBA00038036"/>
    </source>
</evidence>
<evidence type="ECO:0000256" key="2">
    <source>
        <dbReference type="ARBA" id="ARBA00001958"/>
    </source>
</evidence>
<evidence type="ECO:0000313" key="17">
    <source>
        <dbReference type="EMBL" id="ASQ30086.1"/>
    </source>
</evidence>
<comment type="similarity">
    <text evidence="14 16">Belongs to the type III pantothenate kinase family.</text>
</comment>
<keyword evidence="12 16" id="KW-0630">Potassium</keyword>
<dbReference type="EC" id="2.7.1.33" evidence="6 16"/>
<name>A0A222MWS4_9BACT</name>
<gene>
    <name evidence="16 17" type="primary">coaX</name>
    <name evidence="17" type="ORF">CAV_0419</name>
</gene>
<evidence type="ECO:0000256" key="5">
    <source>
        <dbReference type="ARBA" id="ARBA00011738"/>
    </source>
</evidence>
<evidence type="ECO:0000256" key="4">
    <source>
        <dbReference type="ARBA" id="ARBA00005225"/>
    </source>
</evidence>
<evidence type="ECO:0000256" key="8">
    <source>
        <dbReference type="ARBA" id="ARBA00022679"/>
    </source>
</evidence>
<keyword evidence="13 16" id="KW-0173">Coenzyme A biosynthesis</keyword>
<dbReference type="AlphaFoldDB" id="A0A222MWS4"/>
<evidence type="ECO:0000256" key="13">
    <source>
        <dbReference type="ARBA" id="ARBA00022993"/>
    </source>
</evidence>
<dbReference type="GO" id="GO:0004594">
    <property type="term" value="F:pantothenate kinase activity"/>
    <property type="evidence" value="ECO:0007669"/>
    <property type="project" value="UniProtKB-UniRule"/>
</dbReference>
<dbReference type="SUPFAM" id="SSF53067">
    <property type="entry name" value="Actin-like ATPase domain"/>
    <property type="match status" value="2"/>
</dbReference>
<sequence length="212" mass="24192">MLLCDIGNSNANFLDDSKYFSLSIDEFVEYNNDEKVFYINVNDNMKSILREKENFINLEPYFRFDTIYCGLGVDRIAACYTIEDGVVVDAGSAITVDIVSNYMHLGGFILPGIVSYRDAYTKISSRLKCEFNTQISLDAFPQRTVDALSYGVFKSIYLLIKDAAYGKKLYFTGGDGQFLANFFDKAIYDKLLVFRGMKKIIEENSHLLFDKK</sequence>
<comment type="subcellular location">
    <subcellularLocation>
        <location evidence="3 16">Cytoplasm</location>
    </subcellularLocation>
</comment>
<feature type="binding site" evidence="16">
    <location>
        <position position="92"/>
    </location>
    <ligand>
        <name>ATP</name>
        <dbReference type="ChEBI" id="CHEBI:30616"/>
    </ligand>
</feature>
<reference evidence="17 18" key="1">
    <citation type="submission" date="2017-07" db="EMBL/GenBank/DDBJ databases">
        <title>Analysis of two Campylobacter avium genomes and identification of a novel hippuricase gene.</title>
        <authorList>
            <person name="Miller W.G."/>
            <person name="Chapman M.H."/>
            <person name="Yee E."/>
            <person name="Revez J."/>
            <person name="Bono J.L."/>
            <person name="Rossi M."/>
        </authorList>
    </citation>
    <scope>NUCLEOTIDE SEQUENCE [LARGE SCALE GENOMIC DNA]</scope>
    <source>
        <strain evidence="17 18">LMG 24591</strain>
    </source>
</reference>
<evidence type="ECO:0000256" key="10">
    <source>
        <dbReference type="ARBA" id="ARBA00022777"/>
    </source>
</evidence>
<comment type="catalytic activity">
    <reaction evidence="1 16">
        <text>(R)-pantothenate + ATP = (R)-4'-phosphopantothenate + ADP + H(+)</text>
        <dbReference type="Rhea" id="RHEA:16373"/>
        <dbReference type="ChEBI" id="CHEBI:10986"/>
        <dbReference type="ChEBI" id="CHEBI:15378"/>
        <dbReference type="ChEBI" id="CHEBI:29032"/>
        <dbReference type="ChEBI" id="CHEBI:30616"/>
        <dbReference type="ChEBI" id="CHEBI:456216"/>
        <dbReference type="EC" id="2.7.1.33"/>
    </reaction>
</comment>
<dbReference type="OrthoDB" id="5347692at2"/>
<comment type="cofactor">
    <cofactor evidence="2">
        <name>K(+)</name>
        <dbReference type="ChEBI" id="CHEBI:29103"/>
    </cofactor>
</comment>